<feature type="signal peptide" evidence="1">
    <location>
        <begin position="1"/>
        <end position="20"/>
    </location>
</feature>
<organism evidence="3 4">
    <name type="scientific">Streptomyces xanthophaeus</name>
    <dbReference type="NCBI Taxonomy" id="67385"/>
    <lineage>
        <taxon>Bacteria</taxon>
        <taxon>Bacillati</taxon>
        <taxon>Actinomycetota</taxon>
        <taxon>Actinomycetes</taxon>
        <taxon>Kitasatosporales</taxon>
        <taxon>Streptomycetaceae</taxon>
        <taxon>Streptomyces</taxon>
    </lineage>
</organism>
<dbReference type="SMART" id="SM00458">
    <property type="entry name" value="RICIN"/>
    <property type="match status" value="1"/>
</dbReference>
<accession>A0A919GSS0</accession>
<name>A0A919GSS0_9ACTN</name>
<proteinExistence type="predicted"/>
<dbReference type="InterPro" id="IPR000772">
    <property type="entry name" value="Ricin_B_lectin"/>
</dbReference>
<evidence type="ECO:0000313" key="3">
    <source>
        <dbReference type="EMBL" id="GHI83340.1"/>
    </source>
</evidence>
<evidence type="ECO:0000313" key="4">
    <source>
        <dbReference type="Proteomes" id="UP000600026"/>
    </source>
</evidence>
<dbReference type="Proteomes" id="UP000600026">
    <property type="component" value="Unassembled WGS sequence"/>
</dbReference>
<evidence type="ECO:0000256" key="1">
    <source>
        <dbReference type="SAM" id="SignalP"/>
    </source>
</evidence>
<reference evidence="3" key="1">
    <citation type="submission" date="2020-09" db="EMBL/GenBank/DDBJ databases">
        <title>Whole genome shotgun sequence of Streptomyces xanthophaeus NBRC 12829.</title>
        <authorList>
            <person name="Komaki H."/>
            <person name="Tamura T."/>
        </authorList>
    </citation>
    <scope>NUCLEOTIDE SEQUENCE</scope>
    <source>
        <strain evidence="3">NBRC 12829</strain>
    </source>
</reference>
<dbReference type="OrthoDB" id="5381276at2"/>
<sequence length="197" mass="20886">MVLTKRTSLRTALVALIAVAGTTLLPTTAAEARTGTAPAGQTASDLGIQLAPNQLWELRKRGSRYEIANYHSGMCLKVKSGSNDNGAPVVQAECGTASEQLWKAEVTDGGSFIQLRNANSGKCLDISGGVARRGAKLIQWDCSGALNQKWWDTDNITGDRGYWISATTPSGSPTWMCLDMPGLSTSSGTQAAMWECS</sequence>
<comment type="caution">
    <text evidence="3">The sequence shown here is derived from an EMBL/GenBank/DDBJ whole genome shotgun (WGS) entry which is preliminary data.</text>
</comment>
<dbReference type="EMBL" id="BNEE01000004">
    <property type="protein sequence ID" value="GHI83340.1"/>
    <property type="molecule type" value="Genomic_DNA"/>
</dbReference>
<keyword evidence="1" id="KW-0732">Signal</keyword>
<dbReference type="PROSITE" id="PS50231">
    <property type="entry name" value="RICIN_B_LECTIN"/>
    <property type="match status" value="1"/>
</dbReference>
<dbReference type="AlphaFoldDB" id="A0A919GSS0"/>
<dbReference type="GeneID" id="96801403"/>
<dbReference type="Pfam" id="PF14200">
    <property type="entry name" value="RicinB_lectin_2"/>
    <property type="match status" value="1"/>
</dbReference>
<feature type="domain" description="Ricin B lectin" evidence="2">
    <location>
        <begin position="11"/>
        <end position="153"/>
    </location>
</feature>
<dbReference type="InterPro" id="IPR035992">
    <property type="entry name" value="Ricin_B-like_lectins"/>
</dbReference>
<gene>
    <name evidence="3" type="ORF">Sxan_07040</name>
</gene>
<dbReference type="RefSeq" id="WP_051901750.1">
    <property type="nucleotide sequence ID" value="NZ_BNEE01000004.1"/>
</dbReference>
<dbReference type="CDD" id="cd00161">
    <property type="entry name" value="beta-trefoil_Ricin-like"/>
    <property type="match status" value="1"/>
</dbReference>
<dbReference type="Gene3D" id="2.80.10.50">
    <property type="match status" value="2"/>
</dbReference>
<dbReference type="SUPFAM" id="SSF50370">
    <property type="entry name" value="Ricin B-like lectins"/>
    <property type="match status" value="1"/>
</dbReference>
<feature type="chain" id="PRO_5039423490" description="Ricin B lectin domain-containing protein" evidence="1">
    <location>
        <begin position="21"/>
        <end position="197"/>
    </location>
</feature>
<keyword evidence="4" id="KW-1185">Reference proteome</keyword>
<evidence type="ECO:0000259" key="2">
    <source>
        <dbReference type="SMART" id="SM00458"/>
    </source>
</evidence>
<protein>
    <recommendedName>
        <fullName evidence="2">Ricin B lectin domain-containing protein</fullName>
    </recommendedName>
</protein>